<sequence>MIMGLNMRGIFMKKVIKPFWTYNIVKIEKWLSEMISRGYILKDVNILTRVFVFEKSENKKVSYKISYENVGVNDINNSLKKEGWNRVVSKNRWMFSCTDKNNEDIKISPSREGILKRNKVIKYFLFFISLLYFGMYIPVLLILGFASLGVVLGFIPVEYDNSIVVDPSISTNETMIGPVVFFSILIFIFYTILKLNKLDKEIRKELGYNKKKYMYDVEEVSNKDKQIKKFKPAWQYAPDKLEKWLDDMESKGYNLYKVNKIGAMFYFTKGQSRKIKYIVDYQNSTDEGYFEIHKEDGWKLNFKSIGSITTWSIWSKEYDDTVPEIYTNNEDLLKYAKKTLIINTITLLPALVIFTSLLCQDIYFVMNGLTPIYSVIIKIVVIIEFAIFYNSSLKYYFRTKKKIIH</sequence>
<dbReference type="Pfam" id="PF11193">
    <property type="entry name" value="DUF2812"/>
    <property type="match status" value="2"/>
</dbReference>
<accession>A0A371J3T4</accession>
<proteinExistence type="predicted"/>
<gene>
    <name evidence="2" type="ORF">CHL78_010150</name>
</gene>
<comment type="caution">
    <text evidence="2">The sequence shown here is derived from an EMBL/GenBank/DDBJ whole genome shotgun (WGS) entry which is preliminary data.</text>
</comment>
<feature type="transmembrane region" description="Helical" evidence="1">
    <location>
        <begin position="340"/>
        <end position="366"/>
    </location>
</feature>
<reference evidence="2 3" key="1">
    <citation type="journal article" date="2017" name="Genome Announc.">
        <title>Draft Genome Sequence of Romboutsia weinsteinii sp. nov. Strain CCRI-19649(T) Isolated from Surface Water.</title>
        <authorList>
            <person name="Maheux A.F."/>
            <person name="Boudreau D.K."/>
            <person name="Berube E."/>
            <person name="Boissinot M."/>
            <person name="Cantin P."/>
            <person name="Raymond F."/>
            <person name="Corbeil J."/>
            <person name="Omar R.F."/>
            <person name="Bergeron M.G."/>
        </authorList>
    </citation>
    <scope>NUCLEOTIDE SEQUENCE [LARGE SCALE GENOMIC DNA]</scope>
    <source>
        <strain evidence="2 3">CCRI-19649</strain>
    </source>
</reference>
<keyword evidence="1" id="KW-0472">Membrane</keyword>
<evidence type="ECO:0000313" key="2">
    <source>
        <dbReference type="EMBL" id="RDY27338.1"/>
    </source>
</evidence>
<dbReference type="EMBL" id="NOJY02000014">
    <property type="protein sequence ID" value="RDY27338.1"/>
    <property type="molecule type" value="Genomic_DNA"/>
</dbReference>
<keyword evidence="1" id="KW-1133">Transmembrane helix</keyword>
<dbReference type="InterPro" id="IPR021359">
    <property type="entry name" value="DUF2812"/>
</dbReference>
<name>A0A371J3T4_9FIRM</name>
<evidence type="ECO:0000313" key="3">
    <source>
        <dbReference type="Proteomes" id="UP000215694"/>
    </source>
</evidence>
<organism evidence="2 3">
    <name type="scientific">Romboutsia weinsteinii</name>
    <dbReference type="NCBI Taxonomy" id="2020949"/>
    <lineage>
        <taxon>Bacteria</taxon>
        <taxon>Bacillati</taxon>
        <taxon>Bacillota</taxon>
        <taxon>Clostridia</taxon>
        <taxon>Peptostreptococcales</taxon>
        <taxon>Peptostreptococcaceae</taxon>
        <taxon>Romboutsia</taxon>
    </lineage>
</organism>
<dbReference type="Proteomes" id="UP000215694">
    <property type="component" value="Unassembled WGS sequence"/>
</dbReference>
<keyword evidence="3" id="KW-1185">Reference proteome</keyword>
<feature type="transmembrane region" description="Helical" evidence="1">
    <location>
        <begin position="175"/>
        <end position="193"/>
    </location>
</feature>
<feature type="transmembrane region" description="Helical" evidence="1">
    <location>
        <begin position="372"/>
        <end position="392"/>
    </location>
</feature>
<feature type="transmembrane region" description="Helical" evidence="1">
    <location>
        <begin position="123"/>
        <end position="155"/>
    </location>
</feature>
<evidence type="ECO:0000256" key="1">
    <source>
        <dbReference type="SAM" id="Phobius"/>
    </source>
</evidence>
<keyword evidence="1" id="KW-0812">Transmembrane</keyword>
<protein>
    <submittedName>
        <fullName evidence="2">DUF2812 domain-containing protein</fullName>
    </submittedName>
</protein>
<dbReference type="AlphaFoldDB" id="A0A371J3T4"/>